<keyword evidence="2" id="KW-1003">Cell membrane</keyword>
<proteinExistence type="predicted"/>
<dbReference type="Proteomes" id="UP000598217">
    <property type="component" value="Unassembled WGS sequence"/>
</dbReference>
<dbReference type="EMBL" id="JADBDY010000001">
    <property type="protein sequence ID" value="MBE1457296.1"/>
    <property type="molecule type" value="Genomic_DNA"/>
</dbReference>
<evidence type="ECO:0000256" key="6">
    <source>
        <dbReference type="SAM" id="MobiDB-lite"/>
    </source>
</evidence>
<accession>A0ABR9HE37</accession>
<feature type="transmembrane region" description="Helical" evidence="7">
    <location>
        <begin position="54"/>
        <end position="74"/>
    </location>
</feature>
<evidence type="ECO:0000256" key="2">
    <source>
        <dbReference type="ARBA" id="ARBA00022475"/>
    </source>
</evidence>
<feature type="transmembrane region" description="Helical" evidence="7">
    <location>
        <begin position="258"/>
        <end position="280"/>
    </location>
</feature>
<feature type="transmembrane region" description="Helical" evidence="7">
    <location>
        <begin position="86"/>
        <end position="106"/>
    </location>
</feature>
<dbReference type="InterPro" id="IPR020846">
    <property type="entry name" value="MFS_dom"/>
</dbReference>
<keyword evidence="5 7" id="KW-0472">Membrane</keyword>
<dbReference type="SUPFAM" id="SSF103473">
    <property type="entry name" value="MFS general substrate transporter"/>
    <property type="match status" value="1"/>
</dbReference>
<comment type="caution">
    <text evidence="9">The sequence shown here is derived from an EMBL/GenBank/DDBJ whole genome shotgun (WGS) entry which is preliminary data.</text>
</comment>
<gene>
    <name evidence="9" type="ORF">H4W79_001510</name>
</gene>
<dbReference type="PROSITE" id="PS50850">
    <property type="entry name" value="MFS"/>
    <property type="match status" value="1"/>
</dbReference>
<dbReference type="Pfam" id="PF07690">
    <property type="entry name" value="MFS_1"/>
    <property type="match status" value="2"/>
</dbReference>
<dbReference type="PANTHER" id="PTHR23513:SF6">
    <property type="entry name" value="MAJOR FACILITATOR SUPERFAMILY ASSOCIATED DOMAIN-CONTAINING PROTEIN"/>
    <property type="match status" value="1"/>
</dbReference>
<comment type="subcellular location">
    <subcellularLocation>
        <location evidence="1">Cell membrane</location>
        <topology evidence="1">Multi-pass membrane protein</topology>
    </subcellularLocation>
</comment>
<dbReference type="CDD" id="cd06173">
    <property type="entry name" value="MFS_MefA_like"/>
    <property type="match status" value="1"/>
</dbReference>
<evidence type="ECO:0000256" key="3">
    <source>
        <dbReference type="ARBA" id="ARBA00022692"/>
    </source>
</evidence>
<keyword evidence="10" id="KW-1185">Reference proteome</keyword>
<name>A0ABR9HE37_9ACTN</name>
<feature type="transmembrane region" description="Helical" evidence="7">
    <location>
        <begin position="411"/>
        <end position="429"/>
    </location>
</feature>
<feature type="region of interest" description="Disordered" evidence="6">
    <location>
        <begin position="208"/>
        <end position="237"/>
    </location>
</feature>
<evidence type="ECO:0000256" key="7">
    <source>
        <dbReference type="SAM" id="Phobius"/>
    </source>
</evidence>
<dbReference type="InterPro" id="IPR011701">
    <property type="entry name" value="MFS"/>
</dbReference>
<feature type="domain" description="Major facilitator superfamily (MFS) profile" evidence="8">
    <location>
        <begin position="255"/>
        <end position="440"/>
    </location>
</feature>
<keyword evidence="4 7" id="KW-1133">Transmembrane helix</keyword>
<protein>
    <submittedName>
        <fullName evidence="9">MFS family permease</fullName>
    </submittedName>
</protein>
<evidence type="ECO:0000256" key="4">
    <source>
        <dbReference type="ARBA" id="ARBA00022989"/>
    </source>
</evidence>
<feature type="transmembrane region" description="Helical" evidence="7">
    <location>
        <begin position="292"/>
        <end position="314"/>
    </location>
</feature>
<evidence type="ECO:0000256" key="1">
    <source>
        <dbReference type="ARBA" id="ARBA00004651"/>
    </source>
</evidence>
<evidence type="ECO:0000256" key="5">
    <source>
        <dbReference type="ARBA" id="ARBA00023136"/>
    </source>
</evidence>
<evidence type="ECO:0000313" key="9">
    <source>
        <dbReference type="EMBL" id="MBE1457296.1"/>
    </source>
</evidence>
<evidence type="ECO:0000313" key="10">
    <source>
        <dbReference type="Proteomes" id="UP000598217"/>
    </source>
</evidence>
<organism evidence="9 10">
    <name type="scientific">Nocardiopsis terrae</name>
    <dbReference type="NCBI Taxonomy" id="372655"/>
    <lineage>
        <taxon>Bacteria</taxon>
        <taxon>Bacillati</taxon>
        <taxon>Actinomycetota</taxon>
        <taxon>Actinomycetes</taxon>
        <taxon>Streptosporangiales</taxon>
        <taxon>Nocardiopsidaceae</taxon>
        <taxon>Nocardiopsis</taxon>
    </lineage>
</organism>
<dbReference type="PANTHER" id="PTHR23513">
    <property type="entry name" value="INTEGRAL MEMBRANE EFFLUX PROTEIN-RELATED"/>
    <property type="match status" value="1"/>
</dbReference>
<keyword evidence="3 7" id="KW-0812">Transmembrane</keyword>
<feature type="transmembrane region" description="Helical" evidence="7">
    <location>
        <begin position="346"/>
        <end position="365"/>
    </location>
</feature>
<feature type="transmembrane region" description="Helical" evidence="7">
    <location>
        <begin position="386"/>
        <end position="405"/>
    </location>
</feature>
<evidence type="ECO:0000259" key="8">
    <source>
        <dbReference type="PROSITE" id="PS50850"/>
    </source>
</evidence>
<feature type="transmembrane region" description="Helical" evidence="7">
    <location>
        <begin position="321"/>
        <end position="340"/>
    </location>
</feature>
<dbReference type="InterPro" id="IPR036259">
    <property type="entry name" value="MFS_trans_sf"/>
</dbReference>
<dbReference type="RefSeq" id="WP_191273372.1">
    <property type="nucleotide sequence ID" value="NZ_BMXJ01000006.1"/>
</dbReference>
<feature type="compositionally biased region" description="Basic and acidic residues" evidence="6">
    <location>
        <begin position="220"/>
        <end position="236"/>
    </location>
</feature>
<dbReference type="Gene3D" id="1.20.1250.20">
    <property type="entry name" value="MFS general substrate transporter like domains"/>
    <property type="match status" value="2"/>
</dbReference>
<reference evidence="9 10" key="1">
    <citation type="submission" date="2020-10" db="EMBL/GenBank/DDBJ databases">
        <title>Sequencing the genomes of 1000 actinobacteria strains.</title>
        <authorList>
            <person name="Klenk H.-P."/>
        </authorList>
    </citation>
    <scope>NUCLEOTIDE SEQUENCE [LARGE SCALE GENOMIC DNA]</scope>
    <source>
        <strain evidence="9 10">DSM 45157</strain>
    </source>
</reference>
<sequence length="440" mass="45459">MTSFQDDTRRPAATARLGGAFQRFWAAHTSANLGDGILLTLLPLMAAAVTTDPLMVSLLTVSAYLPWVLFGLHAGAFVDRTDKRRVMVVANVLRCVFLGLLMVLVWAGATPIWTLCLFAFALALCEVLHDGSARALLPVLVPRPLLPSANSRLEGARILASDFVGGPVASLLFVAAPVFAVALNAGTYLVGGLLLLAALPVLTRPLPSEPSDADGEAQDGEARDGEAQEGEAREGRGSLTQDAVSGLRFVWGDRIQRGFTVTAAMSAFATGLVSAILVLYVTRTLGVSEAMFGVYTAVAAVGAVISALVCGPLIGRLGAGWVLVGAYVLASVSLVALGVFPDVYVGAAALGLFGFSGTAISVSAVSTIQAVTPVHVLGRAGMTRALLTHAAVPVGALTGGVLGWTGLQVPFVVAGLLLLMVPALFWRVIHEASARAAETP</sequence>